<dbReference type="GO" id="GO:0005737">
    <property type="term" value="C:cytoplasm"/>
    <property type="evidence" value="ECO:0007669"/>
    <property type="project" value="GOC"/>
</dbReference>
<organism evidence="2">
    <name type="scientific">Tetraselmis sp. GSL018</name>
    <dbReference type="NCBI Taxonomy" id="582737"/>
    <lineage>
        <taxon>Eukaryota</taxon>
        <taxon>Viridiplantae</taxon>
        <taxon>Chlorophyta</taxon>
        <taxon>core chlorophytes</taxon>
        <taxon>Chlorodendrophyceae</taxon>
        <taxon>Chlorodendrales</taxon>
        <taxon>Chlorodendraceae</taxon>
        <taxon>Tetraselmis</taxon>
    </lineage>
</organism>
<sequence length="135" mass="15611">MNFVIVGYNDVPLYEADFNTQSKASSNVQYLHHFVLHAALDAVEDVTWTTPSMYLKVVDRFNDLFVSAYVTSNQTRFLLLHESRNEDGIKSFFQDVHELYIKVMLNPFHTPTTRITSPVFNMRVRSLAKKYLGSV</sequence>
<dbReference type="InterPro" id="IPR006722">
    <property type="entry name" value="Sedlin"/>
</dbReference>
<dbReference type="Pfam" id="PF04628">
    <property type="entry name" value="Sedlin_N"/>
    <property type="match status" value="1"/>
</dbReference>
<proteinExistence type="predicted"/>
<dbReference type="GO" id="GO:0006888">
    <property type="term" value="P:endoplasmic reticulum to Golgi vesicle-mediated transport"/>
    <property type="evidence" value="ECO:0007669"/>
    <property type="project" value="InterPro"/>
</dbReference>
<protein>
    <submittedName>
        <fullName evidence="2">Trafficking protein particle complex subunit 2-like</fullName>
    </submittedName>
</protein>
<accession>A0A061R882</accession>
<gene>
    <name evidence="3" type="ORF">TSPGSL018_24713</name>
    <name evidence="1" type="ORF">TSPGSL018_25512</name>
    <name evidence="2" type="ORF">TSPGSL018_9371</name>
</gene>
<dbReference type="EMBL" id="GBEZ01025388">
    <property type="protein sequence ID" value="JAC61693.1"/>
    <property type="molecule type" value="Transcribed_RNA"/>
</dbReference>
<evidence type="ECO:0000313" key="3">
    <source>
        <dbReference type="EMBL" id="JAC74899.1"/>
    </source>
</evidence>
<dbReference type="SUPFAM" id="SSF64356">
    <property type="entry name" value="SNARE-like"/>
    <property type="match status" value="1"/>
</dbReference>
<dbReference type="EMBL" id="GBEZ01018248">
    <property type="protein sequence ID" value="JAC68168.1"/>
    <property type="molecule type" value="Transcribed_RNA"/>
</dbReference>
<dbReference type="Gene3D" id="3.30.450.70">
    <property type="match status" value="1"/>
</dbReference>
<reference evidence="2" key="1">
    <citation type="submission" date="2014-05" db="EMBL/GenBank/DDBJ databases">
        <title>The transcriptome of the halophilic microalga Tetraselmis sp. GSL018 isolated from the Great Salt Lake, Utah.</title>
        <authorList>
            <person name="Jinkerson R.E."/>
            <person name="D'Adamo S."/>
            <person name="Posewitz M.C."/>
        </authorList>
    </citation>
    <scope>NUCLEOTIDE SEQUENCE</scope>
    <source>
        <strain evidence="2">GSL018</strain>
    </source>
</reference>
<dbReference type="AlphaFoldDB" id="A0A061R882"/>
<name>A0A061R882_9CHLO</name>
<dbReference type="EMBL" id="GBEZ01010824">
    <property type="protein sequence ID" value="JAC74899.1"/>
    <property type="molecule type" value="Transcribed_RNA"/>
</dbReference>
<evidence type="ECO:0000313" key="1">
    <source>
        <dbReference type="EMBL" id="JAC61693.1"/>
    </source>
</evidence>
<evidence type="ECO:0000313" key="2">
    <source>
        <dbReference type="EMBL" id="JAC68168.1"/>
    </source>
</evidence>
<dbReference type="InterPro" id="IPR011012">
    <property type="entry name" value="Longin-like_dom_sf"/>
</dbReference>
<dbReference type="PANTHER" id="PTHR12403">
    <property type="entry name" value="TRAFFICKING PROTEIN PARTICLE COMPLEX SUBUNIT 2"/>
    <property type="match status" value="1"/>
</dbReference>
<dbReference type="CDD" id="cd14825">
    <property type="entry name" value="TRAPPC2_sedlin"/>
    <property type="match status" value="1"/>
</dbReference>